<dbReference type="Pfam" id="PF00126">
    <property type="entry name" value="HTH_1"/>
    <property type="match status" value="1"/>
</dbReference>
<keyword evidence="7" id="KW-1185">Reference proteome</keyword>
<dbReference type="EMBL" id="JBBUKT010000012">
    <property type="protein sequence ID" value="MEK7953641.1"/>
    <property type="molecule type" value="Genomic_DNA"/>
</dbReference>
<dbReference type="Pfam" id="PF03466">
    <property type="entry name" value="LysR_substrate"/>
    <property type="match status" value="1"/>
</dbReference>
<dbReference type="InterPro" id="IPR036390">
    <property type="entry name" value="WH_DNA-bd_sf"/>
</dbReference>
<dbReference type="InterPro" id="IPR005119">
    <property type="entry name" value="LysR_subst-bd"/>
</dbReference>
<dbReference type="PANTHER" id="PTHR30346:SF28">
    <property type="entry name" value="HTH-TYPE TRANSCRIPTIONAL REGULATOR CYNR"/>
    <property type="match status" value="1"/>
</dbReference>
<keyword evidence="2" id="KW-0805">Transcription regulation</keyword>
<gene>
    <name evidence="6" type="ORF">WKV53_24205</name>
</gene>
<keyword evidence="3" id="KW-0238">DNA-binding</keyword>
<dbReference type="Gene3D" id="1.10.10.10">
    <property type="entry name" value="Winged helix-like DNA-binding domain superfamily/Winged helix DNA-binding domain"/>
    <property type="match status" value="1"/>
</dbReference>
<evidence type="ECO:0000256" key="4">
    <source>
        <dbReference type="ARBA" id="ARBA00023163"/>
    </source>
</evidence>
<name>A0ABU9B2U4_9BACT</name>
<evidence type="ECO:0000259" key="5">
    <source>
        <dbReference type="PROSITE" id="PS50931"/>
    </source>
</evidence>
<reference evidence="6 7" key="1">
    <citation type="submission" date="2024-04" db="EMBL/GenBank/DDBJ databases">
        <title>Luteolibacter sp. isolated from soil.</title>
        <authorList>
            <person name="An J."/>
        </authorList>
    </citation>
    <scope>NUCLEOTIDE SEQUENCE [LARGE SCALE GENOMIC DNA]</scope>
    <source>
        <strain evidence="6 7">Y139</strain>
    </source>
</reference>
<comment type="similarity">
    <text evidence="1">Belongs to the LysR transcriptional regulatory family.</text>
</comment>
<proteinExistence type="inferred from homology"/>
<dbReference type="PRINTS" id="PR00039">
    <property type="entry name" value="HTHLYSR"/>
</dbReference>
<evidence type="ECO:0000256" key="1">
    <source>
        <dbReference type="ARBA" id="ARBA00009437"/>
    </source>
</evidence>
<evidence type="ECO:0000313" key="6">
    <source>
        <dbReference type="EMBL" id="MEK7953641.1"/>
    </source>
</evidence>
<evidence type="ECO:0000256" key="3">
    <source>
        <dbReference type="ARBA" id="ARBA00023125"/>
    </source>
</evidence>
<dbReference type="SUPFAM" id="SSF53850">
    <property type="entry name" value="Periplasmic binding protein-like II"/>
    <property type="match status" value="1"/>
</dbReference>
<evidence type="ECO:0000256" key="2">
    <source>
        <dbReference type="ARBA" id="ARBA00023015"/>
    </source>
</evidence>
<feature type="domain" description="HTH lysR-type" evidence="5">
    <location>
        <begin position="34"/>
        <end position="91"/>
    </location>
</feature>
<dbReference type="RefSeq" id="WP_341407406.1">
    <property type="nucleotide sequence ID" value="NZ_JBBUKT010000012.1"/>
</dbReference>
<keyword evidence="4" id="KW-0804">Transcription</keyword>
<protein>
    <submittedName>
        <fullName evidence="6">LysR substrate-binding domain-containing protein</fullName>
    </submittedName>
</protein>
<dbReference type="PANTHER" id="PTHR30346">
    <property type="entry name" value="TRANSCRIPTIONAL DUAL REGULATOR HCAR-RELATED"/>
    <property type="match status" value="1"/>
</dbReference>
<evidence type="ECO:0000313" key="7">
    <source>
        <dbReference type="Proteomes" id="UP001371305"/>
    </source>
</evidence>
<dbReference type="SUPFAM" id="SSF46785">
    <property type="entry name" value="Winged helix' DNA-binding domain"/>
    <property type="match status" value="1"/>
</dbReference>
<comment type="caution">
    <text evidence="6">The sequence shown here is derived from an EMBL/GenBank/DDBJ whole genome shotgun (WGS) entry which is preliminary data.</text>
</comment>
<sequence>MVWGQVAKQMLADREPFEKSLVENAPIQISYSWVELRQLELLVSVIESGSLTAAAAKCHLSQPAISQQIQALEEEIGEPLLIRRARGVEPTVAGRTVLEHAQRLLAERDRLRDAFADRRELRHGRVSFGIIPTIAPYLLPQWLGPFRERFPGIAIAISESRTNELITQLVEGRIEFAVLSDVPEHDRQKWSLQVRELFREPLLLAAPTQHPLAERRAAPTPADLKPSELIHLKGGHCLADRTLRLCKIREPDPGLQCDQLGTALSMVAAGLGVTVIPKLATRNQALDGITLRPFAGKGLHRVIALMKRRGSKDSPAATELLKMLSP</sequence>
<dbReference type="InterPro" id="IPR036388">
    <property type="entry name" value="WH-like_DNA-bd_sf"/>
</dbReference>
<dbReference type="InterPro" id="IPR000847">
    <property type="entry name" value="LysR_HTH_N"/>
</dbReference>
<accession>A0ABU9B2U4</accession>
<dbReference type="Proteomes" id="UP001371305">
    <property type="component" value="Unassembled WGS sequence"/>
</dbReference>
<dbReference type="Gene3D" id="3.40.190.10">
    <property type="entry name" value="Periplasmic binding protein-like II"/>
    <property type="match status" value="2"/>
</dbReference>
<organism evidence="6 7">
    <name type="scientific">Luteolibacter soli</name>
    <dbReference type="NCBI Taxonomy" id="3135280"/>
    <lineage>
        <taxon>Bacteria</taxon>
        <taxon>Pseudomonadati</taxon>
        <taxon>Verrucomicrobiota</taxon>
        <taxon>Verrucomicrobiia</taxon>
        <taxon>Verrucomicrobiales</taxon>
        <taxon>Verrucomicrobiaceae</taxon>
        <taxon>Luteolibacter</taxon>
    </lineage>
</organism>
<dbReference type="PROSITE" id="PS50931">
    <property type="entry name" value="HTH_LYSR"/>
    <property type="match status" value="1"/>
</dbReference>